<dbReference type="InterPro" id="IPR011042">
    <property type="entry name" value="6-blade_b-propeller_TolB-like"/>
</dbReference>
<dbReference type="Proteomes" id="UP000537989">
    <property type="component" value="Unassembled WGS sequence"/>
</dbReference>
<feature type="chain" id="PRO_5043011739" description="SMP-30/Gluconolactonase/LRE-like region domain-containing protein" evidence="1">
    <location>
        <begin position="22"/>
        <end position="425"/>
    </location>
</feature>
<evidence type="ECO:0000256" key="1">
    <source>
        <dbReference type="SAM" id="SignalP"/>
    </source>
</evidence>
<dbReference type="PANTHER" id="PTHR47064">
    <property type="entry name" value="PUTATIVE (AFU_ORTHOLOGUE AFUA_1G08990)-RELATED"/>
    <property type="match status" value="1"/>
</dbReference>
<dbReference type="InterPro" id="IPR013658">
    <property type="entry name" value="SGL"/>
</dbReference>
<dbReference type="Pfam" id="PF08450">
    <property type="entry name" value="SGL"/>
    <property type="match status" value="1"/>
</dbReference>
<feature type="domain" description="SMP-30/Gluconolactonase/LRE-like region" evidence="2">
    <location>
        <begin position="210"/>
        <end position="405"/>
    </location>
</feature>
<evidence type="ECO:0000259" key="2">
    <source>
        <dbReference type="Pfam" id="PF08450"/>
    </source>
</evidence>
<reference evidence="3 4" key="1">
    <citation type="submission" date="2020-02" db="EMBL/GenBank/DDBJ databases">
        <title>Identification and distribution of gene clusters putatively required for synthesis of sphingolipid metabolism inhibitors in phylogenetically diverse species of the filamentous fungus Fusarium.</title>
        <authorList>
            <person name="Kim H.-S."/>
            <person name="Busman M."/>
            <person name="Brown D.W."/>
            <person name="Divon H."/>
            <person name="Uhlig S."/>
            <person name="Proctor R.H."/>
        </authorList>
    </citation>
    <scope>NUCLEOTIDE SEQUENCE [LARGE SCALE GENOMIC DNA]</scope>
    <source>
        <strain evidence="3 4">NRRL 2903</strain>
    </source>
</reference>
<evidence type="ECO:0000313" key="3">
    <source>
        <dbReference type="EMBL" id="KAF5237246.1"/>
    </source>
</evidence>
<feature type="signal peptide" evidence="1">
    <location>
        <begin position="1"/>
        <end position="21"/>
    </location>
</feature>
<dbReference type="SUPFAM" id="SSF63829">
    <property type="entry name" value="Calcium-dependent phosphotriesterase"/>
    <property type="match status" value="1"/>
</dbReference>
<dbReference type="AlphaFoldDB" id="A0AAN6BZU8"/>
<dbReference type="EMBL" id="JAAMOD010000161">
    <property type="protein sequence ID" value="KAF5237246.1"/>
    <property type="molecule type" value="Genomic_DNA"/>
</dbReference>
<evidence type="ECO:0000313" key="4">
    <source>
        <dbReference type="Proteomes" id="UP000537989"/>
    </source>
</evidence>
<sequence length="425" mass="47000">MTLTCISSLLFVAGCSMLVDAYPKPIQPRTTHSTSDALLVGPSVVQVPAAFLNVFPAKDFNRAVTEPYWETVINDTNSQSVANRSLEALKHADFISFHPEFYEVLGIKDYTEPKEIKSIFDFPPGPEWANRMVHDGSVYAPECNCIFVAELHPPKEGYSMQVLPWVWRTSLNGSEPITEKVYPEPPLTVANGAYYHNGSIYWTQEGNYTTPGGIVKMNPQTLETKIVLNNFMGHRFNSPNDVIITKSGIAYFTDGYYGFDNFNDTVKPEMANGVWRWDMASGNVRMVAGAGTGLFINPNGVALNKENDKLYVTARGLTSADADGNRNIYEFDGINKRSTLPPARLFTYEDAGFPDGVKVDADGRVYGGVAGAVDVWSDDGVLLGKIKVKEGDTAVNMQFVENKLYIHGRNSIYAMELSARNAQSY</sequence>
<accession>A0AAN6BZU8</accession>
<gene>
    <name evidence="3" type="ORF">FAUST_6157</name>
</gene>
<keyword evidence="4" id="KW-1185">Reference proteome</keyword>
<name>A0AAN6BZU8_FUSAU</name>
<dbReference type="PANTHER" id="PTHR47064:SF2">
    <property type="entry name" value="SMP-30_GLUCONOLACTONASE_LRE-LIKE REGION DOMAIN-CONTAINING PROTEIN-RELATED"/>
    <property type="match status" value="1"/>
</dbReference>
<protein>
    <recommendedName>
        <fullName evidence="2">SMP-30/Gluconolactonase/LRE-like region domain-containing protein</fullName>
    </recommendedName>
</protein>
<proteinExistence type="predicted"/>
<dbReference type="Gene3D" id="2.120.10.30">
    <property type="entry name" value="TolB, C-terminal domain"/>
    <property type="match status" value="1"/>
</dbReference>
<keyword evidence="1" id="KW-0732">Signal</keyword>
<organism evidence="3 4">
    <name type="scientific">Fusarium austroamericanum</name>
    <dbReference type="NCBI Taxonomy" id="282268"/>
    <lineage>
        <taxon>Eukaryota</taxon>
        <taxon>Fungi</taxon>
        <taxon>Dikarya</taxon>
        <taxon>Ascomycota</taxon>
        <taxon>Pezizomycotina</taxon>
        <taxon>Sordariomycetes</taxon>
        <taxon>Hypocreomycetidae</taxon>
        <taxon>Hypocreales</taxon>
        <taxon>Nectriaceae</taxon>
        <taxon>Fusarium</taxon>
    </lineage>
</organism>
<comment type="caution">
    <text evidence="3">The sequence shown here is derived from an EMBL/GenBank/DDBJ whole genome shotgun (WGS) entry which is preliminary data.</text>
</comment>
<dbReference type="InterPro" id="IPR052988">
    <property type="entry name" value="Oryzine_lactonohydrolase"/>
</dbReference>